<keyword evidence="2" id="KW-1185">Reference proteome</keyword>
<evidence type="ECO:0000313" key="2">
    <source>
        <dbReference type="Proteomes" id="UP000887578"/>
    </source>
</evidence>
<evidence type="ECO:0000256" key="1">
    <source>
        <dbReference type="SAM" id="Coils"/>
    </source>
</evidence>
<dbReference type="Proteomes" id="UP000887578">
    <property type="component" value="Unplaced"/>
</dbReference>
<sequence>MSSNDLPEIDEEFFEEMEKLDFDEKQLELDEKKISDQDFIDPMGTQDVQQRLNLAEKEILRLNTELRIKEDLIENLLRPIYAKILEKEKQGGNLSEPLFSIKVDISKALNRPIENPSFSPSNANSSPTLLELRHMRRAVVEAQDKPERLKNVVLNFKQLSGDTIDSFINELIDFCEFNGITYFTPENQFQWHGKLYPMLIMKFDSRETAINVTKAATEIQKSAERYQAISVRQDYSSSELKLISLLWDEVNERNTKEGLFSWTVINFRIVKRRRPGPWINKPLNENF</sequence>
<protein>
    <submittedName>
        <fullName evidence="3">Uncharacterized protein</fullName>
    </submittedName>
</protein>
<reference evidence="3" key="1">
    <citation type="submission" date="2022-11" db="UniProtKB">
        <authorList>
            <consortium name="WormBaseParasite"/>
        </authorList>
    </citation>
    <scope>IDENTIFICATION</scope>
</reference>
<dbReference type="AlphaFoldDB" id="A0A914QNB3"/>
<proteinExistence type="predicted"/>
<dbReference type="WBParaSite" id="PDA_v2.g31437.t1">
    <property type="protein sequence ID" value="PDA_v2.g31437.t1"/>
    <property type="gene ID" value="PDA_v2.g31437"/>
</dbReference>
<keyword evidence="1" id="KW-0175">Coiled coil</keyword>
<organism evidence="2 3">
    <name type="scientific">Panagrolaimus davidi</name>
    <dbReference type="NCBI Taxonomy" id="227884"/>
    <lineage>
        <taxon>Eukaryota</taxon>
        <taxon>Metazoa</taxon>
        <taxon>Ecdysozoa</taxon>
        <taxon>Nematoda</taxon>
        <taxon>Chromadorea</taxon>
        <taxon>Rhabditida</taxon>
        <taxon>Tylenchina</taxon>
        <taxon>Panagrolaimomorpha</taxon>
        <taxon>Panagrolaimoidea</taxon>
        <taxon>Panagrolaimidae</taxon>
        <taxon>Panagrolaimus</taxon>
    </lineage>
</organism>
<name>A0A914QNB3_9BILA</name>
<accession>A0A914QNB3</accession>
<feature type="coiled-coil region" evidence="1">
    <location>
        <begin position="45"/>
        <end position="72"/>
    </location>
</feature>
<evidence type="ECO:0000313" key="3">
    <source>
        <dbReference type="WBParaSite" id="PDA_v2.g31437.t1"/>
    </source>
</evidence>